<organism evidence="2">
    <name type="scientific">viral metagenome</name>
    <dbReference type="NCBI Taxonomy" id="1070528"/>
    <lineage>
        <taxon>unclassified sequences</taxon>
        <taxon>metagenomes</taxon>
        <taxon>organismal metagenomes</taxon>
    </lineage>
</organism>
<protein>
    <submittedName>
        <fullName evidence="2">Uncharacterized protein</fullName>
    </submittedName>
</protein>
<keyword evidence="1" id="KW-0472">Membrane</keyword>
<name>A0A6C0F3D1_9ZZZZ</name>
<reference evidence="2" key="1">
    <citation type="journal article" date="2020" name="Nature">
        <title>Giant virus diversity and host interactions through global metagenomics.</title>
        <authorList>
            <person name="Schulz F."/>
            <person name="Roux S."/>
            <person name="Paez-Espino D."/>
            <person name="Jungbluth S."/>
            <person name="Walsh D.A."/>
            <person name="Denef V.J."/>
            <person name="McMahon K.D."/>
            <person name="Konstantinidis K.T."/>
            <person name="Eloe-Fadrosh E.A."/>
            <person name="Kyrpides N.C."/>
            <person name="Woyke T."/>
        </authorList>
    </citation>
    <scope>NUCLEOTIDE SEQUENCE</scope>
    <source>
        <strain evidence="2">GVMAG-M-3300009182-46</strain>
    </source>
</reference>
<sequence length="145" mass="16794">MNTFISLASSYIYKSTEKNTKQGSIKEESVSTNTNTKQLEKVKPELIFFKKPFNNFTIIQKKLLMSDSIRKAEEFAKKQSECYCYKHCNLLIKPSWCYKCNKNCNNTNNLLYPILALNGTLNNIDFAILGLIGVGCISYIFYWKR</sequence>
<evidence type="ECO:0000256" key="1">
    <source>
        <dbReference type="SAM" id="Phobius"/>
    </source>
</evidence>
<keyword evidence="1" id="KW-0812">Transmembrane</keyword>
<keyword evidence="1" id="KW-1133">Transmembrane helix</keyword>
<dbReference type="EMBL" id="MN739031">
    <property type="protein sequence ID" value="QHT36167.1"/>
    <property type="molecule type" value="Genomic_DNA"/>
</dbReference>
<feature type="transmembrane region" description="Helical" evidence="1">
    <location>
        <begin position="126"/>
        <end position="143"/>
    </location>
</feature>
<evidence type="ECO:0000313" key="2">
    <source>
        <dbReference type="EMBL" id="QHT36167.1"/>
    </source>
</evidence>
<accession>A0A6C0F3D1</accession>
<proteinExistence type="predicted"/>
<dbReference type="AlphaFoldDB" id="A0A6C0F3D1"/>